<dbReference type="AlphaFoldDB" id="A0A4Q0Q7P3"/>
<feature type="transmembrane region" description="Helical" evidence="5">
    <location>
        <begin position="104"/>
        <end position="123"/>
    </location>
</feature>
<dbReference type="InterPro" id="IPR007016">
    <property type="entry name" value="O-antigen_ligase-rel_domated"/>
</dbReference>
<dbReference type="GO" id="GO:0016874">
    <property type="term" value="F:ligase activity"/>
    <property type="evidence" value="ECO:0007669"/>
    <property type="project" value="UniProtKB-KW"/>
</dbReference>
<gene>
    <name evidence="7" type="ORF">EAS61_36960</name>
</gene>
<feature type="transmembrane region" description="Helical" evidence="5">
    <location>
        <begin position="130"/>
        <end position="151"/>
    </location>
</feature>
<feature type="domain" description="O-antigen ligase-related" evidence="6">
    <location>
        <begin position="208"/>
        <end position="351"/>
    </location>
</feature>
<evidence type="ECO:0000256" key="4">
    <source>
        <dbReference type="ARBA" id="ARBA00023136"/>
    </source>
</evidence>
<accession>A0A4Q0Q7P3</accession>
<feature type="transmembrane region" description="Helical" evidence="5">
    <location>
        <begin position="79"/>
        <end position="98"/>
    </location>
</feature>
<evidence type="ECO:0000259" key="6">
    <source>
        <dbReference type="Pfam" id="PF04932"/>
    </source>
</evidence>
<feature type="transmembrane region" description="Helical" evidence="5">
    <location>
        <begin position="382"/>
        <end position="403"/>
    </location>
</feature>
<comment type="caution">
    <text evidence="7">The sequence shown here is derived from an EMBL/GenBank/DDBJ whole genome shotgun (WGS) entry which is preliminary data.</text>
</comment>
<protein>
    <submittedName>
        <fullName evidence="7">O-antigen ligase domain-containing protein</fullName>
    </submittedName>
</protein>
<dbReference type="Pfam" id="PF04932">
    <property type="entry name" value="Wzy_C"/>
    <property type="match status" value="1"/>
</dbReference>
<evidence type="ECO:0000313" key="7">
    <source>
        <dbReference type="EMBL" id="RXG85175.1"/>
    </source>
</evidence>
<dbReference type="PANTHER" id="PTHR37422:SF13">
    <property type="entry name" value="LIPOPOLYSACCHARIDE BIOSYNTHESIS PROTEIN PA4999-RELATED"/>
    <property type="match status" value="1"/>
</dbReference>
<evidence type="ECO:0000256" key="2">
    <source>
        <dbReference type="ARBA" id="ARBA00022692"/>
    </source>
</evidence>
<evidence type="ECO:0000313" key="8">
    <source>
        <dbReference type="Proteomes" id="UP000290174"/>
    </source>
</evidence>
<organism evidence="7 8">
    <name type="scientific">Bradyrhizobium zhanjiangense</name>
    <dbReference type="NCBI Taxonomy" id="1325107"/>
    <lineage>
        <taxon>Bacteria</taxon>
        <taxon>Pseudomonadati</taxon>
        <taxon>Pseudomonadota</taxon>
        <taxon>Alphaproteobacteria</taxon>
        <taxon>Hyphomicrobiales</taxon>
        <taxon>Nitrobacteraceae</taxon>
        <taxon>Bradyrhizobium</taxon>
    </lineage>
</organism>
<comment type="subcellular location">
    <subcellularLocation>
        <location evidence="1">Membrane</location>
        <topology evidence="1">Multi-pass membrane protein</topology>
    </subcellularLocation>
</comment>
<keyword evidence="7" id="KW-0436">Ligase</keyword>
<dbReference type="RefSeq" id="WP_128957128.1">
    <property type="nucleotide sequence ID" value="NZ_RKMK01000061.1"/>
</dbReference>
<sequence>MSTQGLAMGQRTPMERTLRPRESGWVAPVLCALFVLSWALDAELVGEAASIVPPIRWVIIVSMCLATPFVSMRGIGRGWSIAFFLGALGFTVLCNGAFETSFPIYARILGAGILALFAGTLALSDRVKIARFILIASAGIVIGSVVLAVVAPDRAFRLIGLERERLYGLTPHPGIMGYFASLVATVFGSSALFSRRSTMLRLRDGIIAGLGAVAVFLADSRTGEIALGLSLLCQFGMTRLVKSGWLRRSIVLPWVFFASAILASTILPIAVAADAIPISVREDQYSGSTSGRIAIWKLGLSDFESNMVVGNGLGTTFATEDLGADKNLLFYYHSVLINYLAKSGIVGAIGLVTLLLSAPFVCLAAARRVARQRSSSRDELSLLHFALAACTVTVAFASVEAALQNLYPSFLMYFLCITLPSRATT</sequence>
<evidence type="ECO:0000256" key="3">
    <source>
        <dbReference type="ARBA" id="ARBA00022989"/>
    </source>
</evidence>
<evidence type="ECO:0000256" key="1">
    <source>
        <dbReference type="ARBA" id="ARBA00004141"/>
    </source>
</evidence>
<proteinExistence type="predicted"/>
<evidence type="ECO:0000256" key="5">
    <source>
        <dbReference type="SAM" id="Phobius"/>
    </source>
</evidence>
<feature type="transmembrane region" description="Helical" evidence="5">
    <location>
        <begin position="253"/>
        <end position="273"/>
    </location>
</feature>
<keyword evidence="2 5" id="KW-0812">Transmembrane</keyword>
<dbReference type="GO" id="GO:0016020">
    <property type="term" value="C:membrane"/>
    <property type="evidence" value="ECO:0007669"/>
    <property type="project" value="UniProtKB-SubCell"/>
</dbReference>
<name>A0A4Q0Q7P3_9BRAD</name>
<keyword evidence="3 5" id="KW-1133">Transmembrane helix</keyword>
<reference evidence="7 8" key="1">
    <citation type="submission" date="2018-11" db="EMBL/GenBank/DDBJ databases">
        <title>Bradyrhizobium sp. nov., isolated from effective nodules of peanut in China.</title>
        <authorList>
            <person name="Li Y."/>
        </authorList>
    </citation>
    <scope>NUCLEOTIDE SEQUENCE [LARGE SCALE GENOMIC DNA]</scope>
    <source>
        <strain evidence="7 8">CCBAU 51770</strain>
    </source>
</reference>
<dbReference type="PANTHER" id="PTHR37422">
    <property type="entry name" value="TEICHURONIC ACID BIOSYNTHESIS PROTEIN TUAE"/>
    <property type="match status" value="1"/>
</dbReference>
<feature type="transmembrane region" description="Helical" evidence="5">
    <location>
        <begin position="345"/>
        <end position="370"/>
    </location>
</feature>
<feature type="transmembrane region" description="Helical" evidence="5">
    <location>
        <begin position="175"/>
        <end position="193"/>
    </location>
</feature>
<dbReference type="EMBL" id="RKMK01000061">
    <property type="protein sequence ID" value="RXG85175.1"/>
    <property type="molecule type" value="Genomic_DNA"/>
</dbReference>
<dbReference type="Proteomes" id="UP000290174">
    <property type="component" value="Unassembled WGS sequence"/>
</dbReference>
<keyword evidence="4 5" id="KW-0472">Membrane</keyword>
<dbReference type="InterPro" id="IPR051533">
    <property type="entry name" value="WaaL-like"/>
</dbReference>
<feature type="transmembrane region" description="Helical" evidence="5">
    <location>
        <begin position="55"/>
        <end position="72"/>
    </location>
</feature>